<dbReference type="InterPro" id="IPR016040">
    <property type="entry name" value="NAD(P)-bd_dom"/>
</dbReference>
<feature type="domain" description="NAD(P)-binding" evidence="1">
    <location>
        <begin position="25"/>
        <end position="188"/>
    </location>
</feature>
<reference evidence="2" key="1">
    <citation type="submission" date="2020-09" db="EMBL/GenBank/DDBJ databases">
        <authorList>
            <person name="Kim M.K."/>
        </authorList>
    </citation>
    <scope>NUCLEOTIDE SEQUENCE</scope>
    <source>
        <strain evidence="2">BT664</strain>
    </source>
</reference>
<accession>A0A927BDG0</accession>
<evidence type="ECO:0000313" key="2">
    <source>
        <dbReference type="EMBL" id="MBD2768139.1"/>
    </source>
</evidence>
<name>A0A927BDG0_9BACT</name>
<organism evidence="2 3">
    <name type="scientific">Hymenobacter montanus</name>
    <dbReference type="NCBI Taxonomy" id="2771359"/>
    <lineage>
        <taxon>Bacteria</taxon>
        <taxon>Pseudomonadati</taxon>
        <taxon>Bacteroidota</taxon>
        <taxon>Cytophagia</taxon>
        <taxon>Cytophagales</taxon>
        <taxon>Hymenobacteraceae</taxon>
        <taxon>Hymenobacter</taxon>
    </lineage>
</organism>
<dbReference type="Pfam" id="PF13460">
    <property type="entry name" value="NAD_binding_10"/>
    <property type="match status" value="1"/>
</dbReference>
<dbReference type="Proteomes" id="UP000612233">
    <property type="component" value="Unassembled WGS sequence"/>
</dbReference>
<gene>
    <name evidence="2" type="ORF">IC235_09575</name>
</gene>
<proteinExistence type="predicted"/>
<sequence length="202" mass="22143">MAKFVQHILVINAQLPSARLFCQVAGQAGYSVTAYLTDEPATAAADSGVRDLLERDQLAALHVGQNAVVFFWEGSLCHPRAAGRYLAGLRNVVYAMHRVGLTRLVVTHTGRNWRSWLVFKAWCRRVGGPVADQVQALLQASNLRYLWVTAGAVRDGAYRTRTTVTNGPAPGTGQVNRLDLVDFLLQSLYRDRLDGTAVHVAS</sequence>
<protein>
    <submittedName>
        <fullName evidence="2">NAD(P)H-binding protein</fullName>
    </submittedName>
</protein>
<dbReference type="RefSeq" id="WP_191004960.1">
    <property type="nucleotide sequence ID" value="NZ_JACXAD010000009.1"/>
</dbReference>
<evidence type="ECO:0000313" key="3">
    <source>
        <dbReference type="Proteomes" id="UP000612233"/>
    </source>
</evidence>
<comment type="caution">
    <text evidence="2">The sequence shown here is derived from an EMBL/GenBank/DDBJ whole genome shotgun (WGS) entry which is preliminary data.</text>
</comment>
<dbReference type="Gene3D" id="3.40.50.720">
    <property type="entry name" value="NAD(P)-binding Rossmann-like Domain"/>
    <property type="match status" value="1"/>
</dbReference>
<dbReference type="AlphaFoldDB" id="A0A927BDG0"/>
<dbReference type="EMBL" id="JACXAD010000009">
    <property type="protein sequence ID" value="MBD2768139.1"/>
    <property type="molecule type" value="Genomic_DNA"/>
</dbReference>
<evidence type="ECO:0000259" key="1">
    <source>
        <dbReference type="Pfam" id="PF13460"/>
    </source>
</evidence>
<keyword evidence="3" id="KW-1185">Reference proteome</keyword>
<dbReference type="SUPFAM" id="SSF51735">
    <property type="entry name" value="NAD(P)-binding Rossmann-fold domains"/>
    <property type="match status" value="1"/>
</dbReference>
<dbReference type="InterPro" id="IPR036291">
    <property type="entry name" value="NAD(P)-bd_dom_sf"/>
</dbReference>